<dbReference type="SUPFAM" id="SSF47336">
    <property type="entry name" value="ACP-like"/>
    <property type="match status" value="1"/>
</dbReference>
<comment type="caution">
    <text evidence="2">The sequence shown here is derived from an EMBL/GenBank/DDBJ whole genome shotgun (WGS) entry which is preliminary data.</text>
</comment>
<proteinExistence type="predicted"/>
<dbReference type="OrthoDB" id="9811033at2"/>
<dbReference type="InterPro" id="IPR036736">
    <property type="entry name" value="ACP-like_sf"/>
</dbReference>
<gene>
    <name evidence="2" type="ORF">B0I18_101127</name>
</gene>
<name>A0A2P8D9S4_9BACT</name>
<dbReference type="Pfam" id="PF00550">
    <property type="entry name" value="PP-binding"/>
    <property type="match status" value="1"/>
</dbReference>
<dbReference type="Gene3D" id="1.10.1200.10">
    <property type="entry name" value="ACP-like"/>
    <property type="match status" value="1"/>
</dbReference>
<dbReference type="EMBL" id="PYGD01000001">
    <property type="protein sequence ID" value="PSK93978.1"/>
    <property type="molecule type" value="Genomic_DNA"/>
</dbReference>
<accession>A0A2P8D9S4</accession>
<dbReference type="InterPro" id="IPR009081">
    <property type="entry name" value="PP-bd_ACP"/>
</dbReference>
<dbReference type="PROSITE" id="PS50075">
    <property type="entry name" value="CARRIER"/>
    <property type="match status" value="1"/>
</dbReference>
<sequence>MSNTEKLIHAFSEALAVPQETIQDDLAYQAIPEWDSITHMILISQLEDTFGVAIDTDDVIDLSSVGKAKEILTKYNIVF</sequence>
<feature type="domain" description="Carrier" evidence="1">
    <location>
        <begin position="1"/>
        <end position="76"/>
    </location>
</feature>
<evidence type="ECO:0000313" key="2">
    <source>
        <dbReference type="EMBL" id="PSK93978.1"/>
    </source>
</evidence>
<keyword evidence="3" id="KW-1185">Reference proteome</keyword>
<protein>
    <submittedName>
        <fullName evidence="2">Acyl carrier protein</fullName>
    </submittedName>
</protein>
<evidence type="ECO:0000259" key="1">
    <source>
        <dbReference type="PROSITE" id="PS50075"/>
    </source>
</evidence>
<dbReference type="Proteomes" id="UP000240572">
    <property type="component" value="Unassembled WGS sequence"/>
</dbReference>
<reference evidence="2 3" key="1">
    <citation type="submission" date="2018-03" db="EMBL/GenBank/DDBJ databases">
        <title>Genomic Encyclopedia of Type Strains, Phase III (KMG-III): the genomes of soil and plant-associated and newly described type strains.</title>
        <authorList>
            <person name="Whitman W."/>
        </authorList>
    </citation>
    <scope>NUCLEOTIDE SEQUENCE [LARGE SCALE GENOMIC DNA]</scope>
    <source>
        <strain evidence="2 3">CGMCC 1.12700</strain>
    </source>
</reference>
<dbReference type="RefSeq" id="WP_106520718.1">
    <property type="nucleotide sequence ID" value="NZ_PYGD01000001.1"/>
</dbReference>
<evidence type="ECO:0000313" key="3">
    <source>
        <dbReference type="Proteomes" id="UP000240572"/>
    </source>
</evidence>
<organism evidence="2 3">
    <name type="scientific">Taibaiella chishuiensis</name>
    <dbReference type="NCBI Taxonomy" id="1434707"/>
    <lineage>
        <taxon>Bacteria</taxon>
        <taxon>Pseudomonadati</taxon>
        <taxon>Bacteroidota</taxon>
        <taxon>Chitinophagia</taxon>
        <taxon>Chitinophagales</taxon>
        <taxon>Chitinophagaceae</taxon>
        <taxon>Taibaiella</taxon>
    </lineage>
</organism>
<dbReference type="AlphaFoldDB" id="A0A2P8D9S4"/>